<dbReference type="EMBL" id="AOGT01000025">
    <property type="protein sequence ID" value="EMG51045.1"/>
    <property type="molecule type" value="Genomic_DNA"/>
</dbReference>
<dbReference type="OrthoDB" id="4026013at2759"/>
<evidence type="ECO:0000256" key="1">
    <source>
        <dbReference type="SAM" id="MobiDB-lite"/>
    </source>
</evidence>
<evidence type="ECO:0000313" key="3">
    <source>
        <dbReference type="Proteomes" id="UP000011777"/>
    </source>
</evidence>
<dbReference type="OMA" id="IDDAEIY"/>
<feature type="compositionally biased region" description="Low complexity" evidence="1">
    <location>
        <begin position="49"/>
        <end position="71"/>
    </location>
</feature>
<evidence type="ECO:0000313" key="2">
    <source>
        <dbReference type="EMBL" id="EMG51045.1"/>
    </source>
</evidence>
<reference evidence="2 3" key="1">
    <citation type="submission" date="2013-02" db="EMBL/GenBank/DDBJ databases">
        <title>Genome sequence of Candida maltosa Xu316, a potential industrial strain for xylitol and ethanol production.</title>
        <authorList>
            <person name="Yu J."/>
            <person name="Wang Q."/>
            <person name="Geng X."/>
            <person name="Bao W."/>
            <person name="He P."/>
            <person name="Cai J."/>
        </authorList>
    </citation>
    <scope>NUCLEOTIDE SEQUENCE [LARGE SCALE GENOMIC DNA]</scope>
    <source>
        <strain evidence="3">Xu316</strain>
    </source>
</reference>
<name>M3K763_CANMX</name>
<proteinExistence type="predicted"/>
<keyword evidence="3" id="KW-1185">Reference proteome</keyword>
<dbReference type="AlphaFoldDB" id="M3K763"/>
<feature type="compositionally biased region" description="Basic and acidic residues" evidence="1">
    <location>
        <begin position="33"/>
        <end position="48"/>
    </location>
</feature>
<accession>M3K763</accession>
<sequence length="118" mass="12684">MQPNIKSFQPPPAISLEPSIEDDGVPKRSPARLFDRWRSSAKNDKQDKQTAVANSNTSTTTPASTSTSPQTIKKQEVPIGKFDRSEPSSPLSISAISQISSISDSSAASVFSDAKNNY</sequence>
<feature type="non-terminal residue" evidence="2">
    <location>
        <position position="118"/>
    </location>
</feature>
<feature type="region of interest" description="Disordered" evidence="1">
    <location>
        <begin position="1"/>
        <end position="91"/>
    </location>
</feature>
<dbReference type="HOGENOM" id="CLU_2078555_0_0_1"/>
<feature type="compositionally biased region" description="Basic and acidic residues" evidence="1">
    <location>
        <begin position="73"/>
        <end position="86"/>
    </location>
</feature>
<organism evidence="2 3">
    <name type="scientific">Candida maltosa (strain Xu316)</name>
    <name type="common">Yeast</name>
    <dbReference type="NCBI Taxonomy" id="1245528"/>
    <lineage>
        <taxon>Eukaryota</taxon>
        <taxon>Fungi</taxon>
        <taxon>Dikarya</taxon>
        <taxon>Ascomycota</taxon>
        <taxon>Saccharomycotina</taxon>
        <taxon>Pichiomycetes</taxon>
        <taxon>Debaryomycetaceae</taxon>
        <taxon>Candida/Lodderomyces clade</taxon>
        <taxon>Candida</taxon>
    </lineage>
</organism>
<protein>
    <submittedName>
        <fullName evidence="2">Uncharacterized protein</fullName>
    </submittedName>
</protein>
<gene>
    <name evidence="2" type="ORF">G210_4437</name>
</gene>
<dbReference type="Proteomes" id="UP000011777">
    <property type="component" value="Unassembled WGS sequence"/>
</dbReference>
<comment type="caution">
    <text evidence="2">The sequence shown here is derived from an EMBL/GenBank/DDBJ whole genome shotgun (WGS) entry which is preliminary data.</text>
</comment>